<keyword evidence="1" id="KW-0175">Coiled coil</keyword>
<dbReference type="InterPro" id="IPR006668">
    <property type="entry name" value="Mg_transptr_MgtE_intracell_dom"/>
</dbReference>
<accession>A0ABT1WCZ4</accession>
<feature type="domain" description="Magnesium transporter MgtE intracellular" evidence="4">
    <location>
        <begin position="143"/>
        <end position="193"/>
    </location>
</feature>
<name>A0ABT1WCZ4_9PROT</name>
<keyword evidence="3" id="KW-0732">Signal</keyword>
<dbReference type="Pfam" id="PF03448">
    <property type="entry name" value="MgtE_N"/>
    <property type="match status" value="1"/>
</dbReference>
<evidence type="ECO:0000259" key="4">
    <source>
        <dbReference type="Pfam" id="PF03448"/>
    </source>
</evidence>
<dbReference type="Proteomes" id="UP001524587">
    <property type="component" value="Unassembled WGS sequence"/>
</dbReference>
<feature type="region of interest" description="Disordered" evidence="2">
    <location>
        <begin position="46"/>
        <end position="75"/>
    </location>
</feature>
<feature type="coiled-coil region" evidence="1">
    <location>
        <begin position="75"/>
        <end position="126"/>
    </location>
</feature>
<dbReference type="SUPFAM" id="SSF158791">
    <property type="entry name" value="MgtE N-terminal domain-like"/>
    <property type="match status" value="1"/>
</dbReference>
<sequence>MARLSWQRVLLPATIAVMFVAFSERASTLAIAATESRMPAASAPVILPTMPTKSPDTKTPIVQATPTGADDTSGLGDLRRQREALDRRAAALDERAELLGAAEQKLQARLEQLSVLQERLEQTEQQRKARASANWNGLVKTYEAMKPEDAAAIFNVLDMDVLLEVLDRMDDRKEAAVLAAMLPERARQATQMLARKRLQENADAPSPVAQHG</sequence>
<evidence type="ECO:0000313" key="5">
    <source>
        <dbReference type="EMBL" id="MCQ8279678.1"/>
    </source>
</evidence>
<dbReference type="RefSeq" id="WP_422865162.1">
    <property type="nucleotide sequence ID" value="NZ_JAMSKV010000014.1"/>
</dbReference>
<evidence type="ECO:0000256" key="1">
    <source>
        <dbReference type="SAM" id="Coils"/>
    </source>
</evidence>
<dbReference type="EMBL" id="JAMSKV010000014">
    <property type="protein sequence ID" value="MCQ8279678.1"/>
    <property type="molecule type" value="Genomic_DNA"/>
</dbReference>
<gene>
    <name evidence="5" type="ORF">NFI95_14630</name>
</gene>
<comment type="caution">
    <text evidence="5">The sequence shown here is derived from an EMBL/GenBank/DDBJ whole genome shotgun (WGS) entry which is preliminary data.</text>
</comment>
<evidence type="ECO:0000256" key="2">
    <source>
        <dbReference type="SAM" id="MobiDB-lite"/>
    </source>
</evidence>
<feature type="signal peptide" evidence="3">
    <location>
        <begin position="1"/>
        <end position="32"/>
    </location>
</feature>
<protein>
    <recommendedName>
        <fullName evidence="4">Magnesium transporter MgtE intracellular domain-containing protein</fullName>
    </recommendedName>
</protein>
<evidence type="ECO:0000313" key="6">
    <source>
        <dbReference type="Proteomes" id="UP001524587"/>
    </source>
</evidence>
<reference evidence="5 6" key="1">
    <citation type="submission" date="2022-06" db="EMBL/GenBank/DDBJ databases">
        <title>Endosaccharibacter gen. nov., sp. nov., endophytic bacteria isolated from sugarcane.</title>
        <authorList>
            <person name="Pitiwittayakul N."/>
            <person name="Yukphan P."/>
            <person name="Charoenyingcharoen P."/>
            <person name="Tanasupawat S."/>
        </authorList>
    </citation>
    <scope>NUCLEOTIDE SEQUENCE [LARGE SCALE GENOMIC DNA]</scope>
    <source>
        <strain evidence="5 6">KSS8</strain>
    </source>
</reference>
<organism evidence="5 6">
    <name type="scientific">Endosaccharibacter trunci</name>
    <dbReference type="NCBI Taxonomy" id="2812733"/>
    <lineage>
        <taxon>Bacteria</taxon>
        <taxon>Pseudomonadati</taxon>
        <taxon>Pseudomonadota</taxon>
        <taxon>Alphaproteobacteria</taxon>
        <taxon>Acetobacterales</taxon>
        <taxon>Acetobacteraceae</taxon>
        <taxon>Endosaccharibacter</taxon>
    </lineage>
</organism>
<feature type="chain" id="PRO_5045641925" description="Magnesium transporter MgtE intracellular domain-containing protein" evidence="3">
    <location>
        <begin position="33"/>
        <end position="212"/>
    </location>
</feature>
<evidence type="ECO:0000256" key="3">
    <source>
        <dbReference type="SAM" id="SignalP"/>
    </source>
</evidence>
<keyword evidence="6" id="KW-1185">Reference proteome</keyword>
<proteinExistence type="predicted"/>